<accession>A0A813P9P4</accession>
<evidence type="ECO:0000256" key="1">
    <source>
        <dbReference type="ARBA" id="ARBA00011925"/>
    </source>
</evidence>
<feature type="region of interest" description="Disordered" evidence="7">
    <location>
        <begin position="380"/>
        <end position="449"/>
    </location>
</feature>
<dbReference type="InterPro" id="IPR025799">
    <property type="entry name" value="Arg_MeTrfase"/>
</dbReference>
<dbReference type="AlphaFoldDB" id="A0A813P9P4"/>
<dbReference type="GO" id="GO:0035242">
    <property type="term" value="F:protein-arginine omega-N asymmetric methyltransferase activity"/>
    <property type="evidence" value="ECO:0007669"/>
    <property type="project" value="UniProtKB-EC"/>
</dbReference>
<keyword evidence="11" id="KW-1185">Reference proteome</keyword>
<dbReference type="GO" id="GO:0032259">
    <property type="term" value="P:methylation"/>
    <property type="evidence" value="ECO:0007669"/>
    <property type="project" value="UniProtKB-KW"/>
</dbReference>
<dbReference type="PANTHER" id="PTHR11006:SF4">
    <property type="entry name" value="PROTEIN ARGININE N-METHYLTRANSFERASE 7"/>
    <property type="match status" value="1"/>
</dbReference>
<dbReference type="EC" id="2.1.1.319" evidence="1"/>
<dbReference type="Proteomes" id="UP000681722">
    <property type="component" value="Unassembled WGS sequence"/>
</dbReference>
<feature type="region of interest" description="Disordered" evidence="7">
    <location>
        <begin position="1"/>
        <end position="32"/>
    </location>
</feature>
<keyword evidence="2 6" id="KW-0489">Methyltransferase</keyword>
<dbReference type="Gene3D" id="3.40.50.150">
    <property type="entry name" value="Vaccinia Virus protein VP39"/>
    <property type="match status" value="1"/>
</dbReference>
<dbReference type="SUPFAM" id="SSF53335">
    <property type="entry name" value="S-adenosyl-L-methionine-dependent methyltransferases"/>
    <property type="match status" value="1"/>
</dbReference>
<dbReference type="Pfam" id="PF22528">
    <property type="entry name" value="PRMT_C"/>
    <property type="match status" value="1"/>
</dbReference>
<comment type="catalytic activity">
    <reaction evidence="5">
        <text>L-arginyl-[protein] + S-adenosyl-L-methionine = N(omega)-methyl-L-arginyl-[protein] + S-adenosyl-L-homocysteine + H(+)</text>
        <dbReference type="Rhea" id="RHEA:48100"/>
        <dbReference type="Rhea" id="RHEA-COMP:10532"/>
        <dbReference type="Rhea" id="RHEA-COMP:11990"/>
        <dbReference type="ChEBI" id="CHEBI:15378"/>
        <dbReference type="ChEBI" id="CHEBI:29965"/>
        <dbReference type="ChEBI" id="CHEBI:57856"/>
        <dbReference type="ChEBI" id="CHEBI:59789"/>
        <dbReference type="ChEBI" id="CHEBI:65280"/>
    </reaction>
    <physiologicalReaction direction="left-to-right" evidence="5">
        <dbReference type="Rhea" id="RHEA:48101"/>
    </physiologicalReaction>
</comment>
<dbReference type="PROSITE" id="PS51678">
    <property type="entry name" value="SAM_MT_PRMT"/>
    <property type="match status" value="1"/>
</dbReference>
<feature type="compositionally biased region" description="Basic residues" evidence="7">
    <location>
        <begin position="396"/>
        <end position="406"/>
    </location>
</feature>
<feature type="domain" description="Protein arginine N-methyltransferase" evidence="8">
    <location>
        <begin position="200"/>
        <end position="366"/>
    </location>
</feature>
<dbReference type="EMBL" id="CAJOBC010000054">
    <property type="protein sequence ID" value="CAF3527027.1"/>
    <property type="molecule type" value="Genomic_DNA"/>
</dbReference>
<dbReference type="PANTHER" id="PTHR11006">
    <property type="entry name" value="PROTEIN ARGININE N-METHYLTRANSFERASE"/>
    <property type="match status" value="1"/>
</dbReference>
<keyword evidence="4 6" id="KW-0949">S-adenosyl-L-methionine</keyword>
<evidence type="ECO:0000259" key="8">
    <source>
        <dbReference type="Pfam" id="PF22528"/>
    </source>
</evidence>
<protein>
    <recommendedName>
        <fullName evidence="1">type I protein arginine methyltransferase</fullName>
        <ecNumber evidence="1">2.1.1.319</ecNumber>
    </recommendedName>
</protein>
<proteinExistence type="predicted"/>
<organism evidence="9 11">
    <name type="scientific">Didymodactylos carnosus</name>
    <dbReference type="NCBI Taxonomy" id="1234261"/>
    <lineage>
        <taxon>Eukaryota</taxon>
        <taxon>Metazoa</taxon>
        <taxon>Spiralia</taxon>
        <taxon>Gnathifera</taxon>
        <taxon>Rotifera</taxon>
        <taxon>Eurotatoria</taxon>
        <taxon>Bdelloidea</taxon>
        <taxon>Philodinida</taxon>
        <taxon>Philodinidae</taxon>
        <taxon>Didymodactylos</taxon>
    </lineage>
</organism>
<reference evidence="9" key="1">
    <citation type="submission" date="2021-02" db="EMBL/GenBank/DDBJ databases">
        <authorList>
            <person name="Nowell W R."/>
        </authorList>
    </citation>
    <scope>NUCLEOTIDE SEQUENCE</scope>
</reference>
<dbReference type="Proteomes" id="UP000663829">
    <property type="component" value="Unassembled WGS sequence"/>
</dbReference>
<evidence type="ECO:0000313" key="10">
    <source>
        <dbReference type="EMBL" id="CAF3527027.1"/>
    </source>
</evidence>
<dbReference type="InterPro" id="IPR029063">
    <property type="entry name" value="SAM-dependent_MTases_sf"/>
</dbReference>
<keyword evidence="3 6" id="KW-0808">Transferase</keyword>
<dbReference type="OrthoDB" id="7848332at2759"/>
<evidence type="ECO:0000313" key="11">
    <source>
        <dbReference type="Proteomes" id="UP000663829"/>
    </source>
</evidence>
<evidence type="ECO:0000313" key="9">
    <source>
        <dbReference type="EMBL" id="CAF0747952.1"/>
    </source>
</evidence>
<dbReference type="FunFam" id="3.40.50.150:FF:000003">
    <property type="entry name" value="Blast:Protein arginine N-methyltransferase 1"/>
    <property type="match status" value="1"/>
</dbReference>
<evidence type="ECO:0000256" key="7">
    <source>
        <dbReference type="SAM" id="MobiDB-lite"/>
    </source>
</evidence>
<evidence type="ECO:0000256" key="3">
    <source>
        <dbReference type="ARBA" id="ARBA00022679"/>
    </source>
</evidence>
<sequence length="482" mass="55414">MDNNSTKEQDDDNNNKVSINLDHSSSHSHESSVTNDVDHIYFQSYDNFQIHELMLRDRARVSAYYDAIMKNKHLFQDKVVLDVGSGTGILSMFAAKAGAKRVYGVDVCPNICKIANELVRYNCLQDVVQIINKQIEHVKLDDYVDIIISEWMGFYLFHESMLESIIYARNNFFRPSPSPDISDDIDGTTSGDNSIIFPSHAYLYCAPFVDDKVRCEKRTMWMDYFDLNMTPLLKYIPNSSLTECVIQTIENQQLVHDQQLVYSIDLKTVKHDDIRQIKSYCEFYIEEDCIISGFAFWFDCYFSSNNFNIIHSAVLSTSPAAEKTHWQQSLVLLNDNIYPVKGDIIPVHIKLKQQKQNHRQYKLSLVLKNIENTTKYVKDDDTTSTASVDDDASDNKRKRRRRRRKSSVISLTKPAAKVKTKTSMSDSDNDERDQSPTSNSSTSIDEDNMQVEAHPVPCLCDSTRCKLIRAIIDKYEEENIVG</sequence>
<name>A0A813P9P4_9BILA</name>
<evidence type="ECO:0000256" key="2">
    <source>
        <dbReference type="ARBA" id="ARBA00022603"/>
    </source>
</evidence>
<dbReference type="GO" id="GO:0042054">
    <property type="term" value="F:histone methyltransferase activity"/>
    <property type="evidence" value="ECO:0007669"/>
    <property type="project" value="TreeGrafter"/>
</dbReference>
<dbReference type="Gene3D" id="2.70.160.11">
    <property type="entry name" value="Hnrnp arginine n-methyltransferase1"/>
    <property type="match status" value="1"/>
</dbReference>
<dbReference type="EMBL" id="CAJNOQ010000054">
    <property type="protein sequence ID" value="CAF0747952.1"/>
    <property type="molecule type" value="Genomic_DNA"/>
</dbReference>
<evidence type="ECO:0000256" key="5">
    <source>
        <dbReference type="ARBA" id="ARBA00049303"/>
    </source>
</evidence>
<dbReference type="Pfam" id="PF06325">
    <property type="entry name" value="PrmA"/>
    <property type="match status" value="1"/>
</dbReference>
<dbReference type="CDD" id="cd02440">
    <property type="entry name" value="AdoMet_MTases"/>
    <property type="match status" value="1"/>
</dbReference>
<evidence type="ECO:0000256" key="4">
    <source>
        <dbReference type="ARBA" id="ARBA00022691"/>
    </source>
</evidence>
<dbReference type="InterPro" id="IPR055135">
    <property type="entry name" value="PRMT_dom"/>
</dbReference>
<comment type="caution">
    <text evidence="9">The sequence shown here is derived from an EMBL/GenBank/DDBJ whole genome shotgun (WGS) entry which is preliminary data.</text>
</comment>
<gene>
    <name evidence="9" type="ORF">GPM918_LOCUS655</name>
    <name evidence="10" type="ORF">SRO942_LOCUS656</name>
</gene>
<evidence type="ECO:0000256" key="6">
    <source>
        <dbReference type="PROSITE-ProRule" id="PRU01015"/>
    </source>
</evidence>